<keyword evidence="9" id="KW-1185">Reference proteome</keyword>
<reference evidence="8" key="1">
    <citation type="submission" date="2022-11" db="UniProtKB">
        <authorList>
            <consortium name="EnsemblMetazoa"/>
        </authorList>
    </citation>
    <scope>IDENTIFICATION</scope>
</reference>
<evidence type="ECO:0000256" key="1">
    <source>
        <dbReference type="ARBA" id="ARBA00004370"/>
    </source>
</evidence>
<dbReference type="OrthoDB" id="10037617at2759"/>
<evidence type="ECO:0000256" key="6">
    <source>
        <dbReference type="SAM" id="Phobius"/>
    </source>
</evidence>
<keyword evidence="5" id="KW-0807">Transducer</keyword>
<accession>A0A914B708</accession>
<dbReference type="Pfam" id="PF00001">
    <property type="entry name" value="7tm_1"/>
    <property type="match status" value="1"/>
</dbReference>
<dbReference type="PANTHER" id="PTHR45698">
    <property type="entry name" value="TRACE AMINE-ASSOCIATED RECEPTOR 19N-RELATED"/>
    <property type="match status" value="1"/>
</dbReference>
<feature type="transmembrane region" description="Helical" evidence="6">
    <location>
        <begin position="174"/>
        <end position="193"/>
    </location>
</feature>
<dbReference type="SMART" id="SM01381">
    <property type="entry name" value="7TM_GPCR_Srsx"/>
    <property type="match status" value="1"/>
</dbReference>
<feature type="transmembrane region" description="Helical" evidence="6">
    <location>
        <begin position="91"/>
        <end position="109"/>
    </location>
</feature>
<evidence type="ECO:0000256" key="5">
    <source>
        <dbReference type="RuleBase" id="RU000688"/>
    </source>
</evidence>
<feature type="transmembrane region" description="Helical" evidence="6">
    <location>
        <begin position="223"/>
        <end position="248"/>
    </location>
</feature>
<keyword evidence="2 5" id="KW-0812">Transmembrane</keyword>
<dbReference type="InterPro" id="IPR017452">
    <property type="entry name" value="GPCR_Rhodpsn_7TM"/>
</dbReference>
<name>A0A914B708_PATMI</name>
<keyword evidence="5" id="KW-0675">Receptor</keyword>
<evidence type="ECO:0000313" key="9">
    <source>
        <dbReference type="Proteomes" id="UP000887568"/>
    </source>
</evidence>
<proteinExistence type="inferred from homology"/>
<organism evidence="8 9">
    <name type="scientific">Patiria miniata</name>
    <name type="common">Bat star</name>
    <name type="synonym">Asterina miniata</name>
    <dbReference type="NCBI Taxonomy" id="46514"/>
    <lineage>
        <taxon>Eukaryota</taxon>
        <taxon>Metazoa</taxon>
        <taxon>Echinodermata</taxon>
        <taxon>Eleutherozoa</taxon>
        <taxon>Asterozoa</taxon>
        <taxon>Asteroidea</taxon>
        <taxon>Valvatacea</taxon>
        <taxon>Valvatida</taxon>
        <taxon>Asterinidae</taxon>
        <taxon>Patiria</taxon>
    </lineage>
</organism>
<dbReference type="EnsemblMetazoa" id="XM_038216063.1">
    <property type="protein sequence ID" value="XP_038071991.1"/>
    <property type="gene ID" value="LOC119740685"/>
</dbReference>
<dbReference type="Proteomes" id="UP000887568">
    <property type="component" value="Unplaced"/>
</dbReference>
<feature type="transmembrane region" description="Helical" evidence="6">
    <location>
        <begin position="44"/>
        <end position="65"/>
    </location>
</feature>
<dbReference type="PANTHER" id="PTHR45698:SF1">
    <property type="entry name" value="TRACE AMINE-ASSOCIATED RECEPTOR 13C-LIKE"/>
    <property type="match status" value="1"/>
</dbReference>
<feature type="transmembrane region" description="Helical" evidence="6">
    <location>
        <begin position="268"/>
        <end position="287"/>
    </location>
</feature>
<dbReference type="GeneID" id="119740685"/>
<dbReference type="AlphaFoldDB" id="A0A914B708"/>
<dbReference type="PRINTS" id="PR00237">
    <property type="entry name" value="GPCRRHODOPSN"/>
</dbReference>
<feature type="transmembrane region" description="Helical" evidence="6">
    <location>
        <begin position="130"/>
        <end position="154"/>
    </location>
</feature>
<evidence type="ECO:0000313" key="8">
    <source>
        <dbReference type="EnsemblMetazoa" id="XP_038071991.1"/>
    </source>
</evidence>
<evidence type="ECO:0000256" key="2">
    <source>
        <dbReference type="ARBA" id="ARBA00022692"/>
    </source>
</evidence>
<feature type="domain" description="G-protein coupled receptors family 1 profile" evidence="7">
    <location>
        <begin position="23"/>
        <end position="285"/>
    </location>
</feature>
<dbReference type="InterPro" id="IPR000276">
    <property type="entry name" value="GPCR_Rhodpsn"/>
</dbReference>
<dbReference type="RefSeq" id="XP_038071991.1">
    <property type="nucleotide sequence ID" value="XM_038216063.1"/>
</dbReference>
<sequence>MYRVYPPWLSVLLVLFALVGLLSNIVVIVTIFKSRFLHDVTHYLILNLAVSDGLCCFMFGLEMFMDLLNYPNNRTGPIAEILYCRLVHGNYLFQSFAYVSAYNLVTISLERYVGIVKPLRYVKVCHKSNIRCAVCLAWMLGFCAYTVHLFGLIYDPSEATFAKRCRLFHDWQWHFVPFVGGFVIPLLTMMWAYSRIVKALKESALRQQVSHQARATQEATKRVVHMMLLVTVAYVILYIPTQPAYMIIVSIKLGHFELTPLGILLTDLISKLPVLLNSFINPFIYAFKYKKFRKGLREILCGRQRNGLVHAGGKKSEQSIHTVDI</sequence>
<protein>
    <recommendedName>
        <fullName evidence="7">G-protein coupled receptors family 1 profile domain-containing protein</fullName>
    </recommendedName>
</protein>
<comment type="subcellular location">
    <subcellularLocation>
        <location evidence="1">Membrane</location>
    </subcellularLocation>
</comment>
<evidence type="ECO:0000256" key="4">
    <source>
        <dbReference type="ARBA" id="ARBA00023136"/>
    </source>
</evidence>
<dbReference type="PROSITE" id="PS50262">
    <property type="entry name" value="G_PROTEIN_RECEP_F1_2"/>
    <property type="match status" value="1"/>
</dbReference>
<comment type="similarity">
    <text evidence="5">Belongs to the G-protein coupled receptor 1 family.</text>
</comment>
<keyword evidence="5" id="KW-0297">G-protein coupled receptor</keyword>
<dbReference type="CDD" id="cd00637">
    <property type="entry name" value="7tm_classA_rhodopsin-like"/>
    <property type="match status" value="1"/>
</dbReference>
<dbReference type="SUPFAM" id="SSF81321">
    <property type="entry name" value="Family A G protein-coupled receptor-like"/>
    <property type="match status" value="1"/>
</dbReference>
<dbReference type="Gene3D" id="1.20.1070.10">
    <property type="entry name" value="Rhodopsin 7-helix transmembrane proteins"/>
    <property type="match status" value="1"/>
</dbReference>
<evidence type="ECO:0000256" key="3">
    <source>
        <dbReference type="ARBA" id="ARBA00022989"/>
    </source>
</evidence>
<dbReference type="GO" id="GO:0004930">
    <property type="term" value="F:G protein-coupled receptor activity"/>
    <property type="evidence" value="ECO:0007669"/>
    <property type="project" value="UniProtKB-KW"/>
</dbReference>
<dbReference type="PROSITE" id="PS00237">
    <property type="entry name" value="G_PROTEIN_RECEP_F1_1"/>
    <property type="match status" value="1"/>
</dbReference>
<keyword evidence="3 6" id="KW-1133">Transmembrane helix</keyword>
<keyword evidence="4 6" id="KW-0472">Membrane</keyword>
<evidence type="ECO:0000259" key="7">
    <source>
        <dbReference type="PROSITE" id="PS50262"/>
    </source>
</evidence>
<feature type="transmembrane region" description="Helical" evidence="6">
    <location>
        <begin position="12"/>
        <end position="32"/>
    </location>
</feature>
<dbReference type="OMA" id="CAYTVHL"/>
<dbReference type="GO" id="GO:0016020">
    <property type="term" value="C:membrane"/>
    <property type="evidence" value="ECO:0007669"/>
    <property type="project" value="UniProtKB-SubCell"/>
</dbReference>